<dbReference type="InterPro" id="IPR021560">
    <property type="entry name" value="DUF3021"/>
</dbReference>
<gene>
    <name evidence="2" type="ORF">P9989_07050</name>
</gene>
<keyword evidence="1" id="KW-0472">Membrane</keyword>
<evidence type="ECO:0000256" key="1">
    <source>
        <dbReference type="SAM" id="Phobius"/>
    </source>
</evidence>
<feature type="transmembrane region" description="Helical" evidence="1">
    <location>
        <begin position="73"/>
        <end position="94"/>
    </location>
</feature>
<feature type="transmembrane region" description="Helical" evidence="1">
    <location>
        <begin position="41"/>
        <end position="61"/>
    </location>
</feature>
<dbReference type="RefSeq" id="WP_283078069.1">
    <property type="nucleotide sequence ID" value="NZ_CP121671.1"/>
</dbReference>
<protein>
    <submittedName>
        <fullName evidence="2">DUF3021 domain-containing protein</fullName>
    </submittedName>
</protein>
<keyword evidence="1" id="KW-0812">Transmembrane</keyword>
<evidence type="ECO:0000313" key="2">
    <source>
        <dbReference type="EMBL" id="WFT76112.1"/>
    </source>
</evidence>
<name>A0ABY8J0T7_9BACI</name>
<organism evidence="2 3">
    <name type="scientific">Halobacillus naozhouensis</name>
    <dbReference type="NCBI Taxonomy" id="554880"/>
    <lineage>
        <taxon>Bacteria</taxon>
        <taxon>Bacillati</taxon>
        <taxon>Bacillota</taxon>
        <taxon>Bacilli</taxon>
        <taxon>Bacillales</taxon>
        <taxon>Bacillaceae</taxon>
        <taxon>Halobacillus</taxon>
    </lineage>
</organism>
<dbReference type="EMBL" id="CP121671">
    <property type="protein sequence ID" value="WFT76112.1"/>
    <property type="molecule type" value="Genomic_DNA"/>
</dbReference>
<sequence>MRRFLFRSILGIFFGGFIATLTTIAHIYFGEQSLIDGDLFLKNSLGFIFCGWLFTVTPLYFEIRSLRLSQQTALHFITVTILYLIFALGIGWIAVDITNILIYLIIAVITYSIAWLGFYLYFKYECRKLNDDLKHIK</sequence>
<dbReference type="Pfam" id="PF11457">
    <property type="entry name" value="DUF3021"/>
    <property type="match status" value="1"/>
</dbReference>
<feature type="transmembrane region" description="Helical" evidence="1">
    <location>
        <begin position="100"/>
        <end position="122"/>
    </location>
</feature>
<proteinExistence type="predicted"/>
<keyword evidence="3" id="KW-1185">Reference proteome</keyword>
<evidence type="ECO:0000313" key="3">
    <source>
        <dbReference type="Proteomes" id="UP001221597"/>
    </source>
</evidence>
<keyword evidence="1" id="KW-1133">Transmembrane helix</keyword>
<dbReference type="Proteomes" id="UP001221597">
    <property type="component" value="Chromosome"/>
</dbReference>
<feature type="transmembrane region" description="Helical" evidence="1">
    <location>
        <begin position="9"/>
        <end position="29"/>
    </location>
</feature>
<accession>A0ABY8J0T7</accession>
<reference evidence="2 3" key="1">
    <citation type="submission" date="2023-04" db="EMBL/GenBank/DDBJ databases">
        <title>Genome sequence of Halobacillus naozhouensis KACC 21980.</title>
        <authorList>
            <person name="Kim S."/>
            <person name="Heo J."/>
            <person name="Kwon S.-W."/>
        </authorList>
    </citation>
    <scope>NUCLEOTIDE SEQUENCE [LARGE SCALE GENOMIC DNA]</scope>
    <source>
        <strain evidence="2 3">KCTC 13234</strain>
    </source>
</reference>